<dbReference type="SUPFAM" id="SSF53474">
    <property type="entry name" value="alpha/beta-Hydrolases"/>
    <property type="match status" value="1"/>
</dbReference>
<comment type="caution">
    <text evidence="1">The sequence shown here is derived from an EMBL/GenBank/DDBJ whole genome shotgun (WGS) entry which is preliminary data.</text>
</comment>
<sequence>MTLSGPTLETIMLILSNRELTLPGDAFGTSFQPGADALSMASAARSGGGWQLASAQASVKDDAVIHALLPLFQGPKPVLVWLHGNSNTPTDCFERCERLGQLYGLEVVGFSWPSEGLLPDGTELPRLPPAPMAAEDENALAAVKTDNRSEGPAQRILRRYRQAKLNAQDSTDALARFLRLVAVARLYANQQPFTLGVHSLGVHFLQNCLQVAGATESVGTAHNIALLAPCARAEGHLSWLRTLQPKGQVFVTYNKGDSVLFGAFVADGQQLKLGTDPGSARLAAPNVRYISFSNAKVDAGGHGYFVMSGMPARTKKLFKRILGSERDIQGTEFPRQVYPIGCDGDGVTCYMAKPEAEPADGS</sequence>
<dbReference type="Proteomes" id="UP000295361">
    <property type="component" value="Unassembled WGS sequence"/>
</dbReference>
<dbReference type="InParanoid" id="A0A4R6QHU0"/>
<dbReference type="InterPro" id="IPR029058">
    <property type="entry name" value="AB_hydrolase_fold"/>
</dbReference>
<accession>A0A4R6QHU0</accession>
<name>A0A4R6QHU0_9BURK</name>
<protein>
    <submittedName>
        <fullName evidence="1">Alpha/beta hydrolase family protein DUF900</fullName>
    </submittedName>
</protein>
<keyword evidence="1" id="KW-0378">Hydrolase</keyword>
<organism evidence="1 2">
    <name type="scientific">Roseateles toxinivorans</name>
    <dbReference type="NCBI Taxonomy" id="270368"/>
    <lineage>
        <taxon>Bacteria</taxon>
        <taxon>Pseudomonadati</taxon>
        <taxon>Pseudomonadota</taxon>
        <taxon>Betaproteobacteria</taxon>
        <taxon>Burkholderiales</taxon>
        <taxon>Sphaerotilaceae</taxon>
        <taxon>Roseateles</taxon>
    </lineage>
</organism>
<dbReference type="AlphaFoldDB" id="A0A4R6QHU0"/>
<dbReference type="GO" id="GO:0016787">
    <property type="term" value="F:hydrolase activity"/>
    <property type="evidence" value="ECO:0007669"/>
    <property type="project" value="UniProtKB-KW"/>
</dbReference>
<proteinExistence type="predicted"/>
<keyword evidence="2" id="KW-1185">Reference proteome</keyword>
<gene>
    <name evidence="1" type="ORF">DES47_11119</name>
</gene>
<evidence type="ECO:0000313" key="1">
    <source>
        <dbReference type="EMBL" id="TDP61602.1"/>
    </source>
</evidence>
<dbReference type="EMBL" id="SNXS01000011">
    <property type="protein sequence ID" value="TDP61602.1"/>
    <property type="molecule type" value="Genomic_DNA"/>
</dbReference>
<reference evidence="1 2" key="1">
    <citation type="submission" date="2019-03" db="EMBL/GenBank/DDBJ databases">
        <title>Genomic Encyclopedia of Type Strains, Phase IV (KMG-IV): sequencing the most valuable type-strain genomes for metagenomic binning, comparative biology and taxonomic classification.</title>
        <authorList>
            <person name="Goeker M."/>
        </authorList>
    </citation>
    <scope>NUCLEOTIDE SEQUENCE [LARGE SCALE GENOMIC DNA]</scope>
    <source>
        <strain evidence="1 2">DSM 16998</strain>
    </source>
</reference>
<evidence type="ECO:0000313" key="2">
    <source>
        <dbReference type="Proteomes" id="UP000295361"/>
    </source>
</evidence>